<comment type="caution">
    <text evidence="2">The sequence shown here is derived from an EMBL/GenBank/DDBJ whole genome shotgun (WGS) entry which is preliminary data.</text>
</comment>
<dbReference type="Pfam" id="PF20229">
    <property type="entry name" value="ChrB_N"/>
    <property type="match status" value="1"/>
</dbReference>
<keyword evidence="3" id="KW-1185">Reference proteome</keyword>
<dbReference type="RefSeq" id="WP_132422041.1">
    <property type="nucleotide sequence ID" value="NZ_SMFZ01000001.1"/>
</dbReference>
<dbReference type="OrthoDB" id="3790780at2"/>
<sequence>MTEPDGQQLDWVLLLAQLPASPSSRRVAVWRRARSAGAVGVQNGAWMLPGGPVHEQFFGRLADYVHEHGGTAVVLRAGVGATTEDADIVARFRADRAKEYGEFAERGEELLGELRRESGRQNYSFAEMEENEQALDRLAAWLDKISARDFFPDDQAKDASALLERCRRALYTFTEEVYRAEGVVPPTSDSL</sequence>
<evidence type="ECO:0000259" key="1">
    <source>
        <dbReference type="Pfam" id="PF20229"/>
    </source>
</evidence>
<dbReference type="InterPro" id="IPR046858">
    <property type="entry name" value="ChrB_N"/>
</dbReference>
<organism evidence="2 3">
    <name type="scientific">Pseudonocardia endophytica</name>
    <dbReference type="NCBI Taxonomy" id="401976"/>
    <lineage>
        <taxon>Bacteria</taxon>
        <taxon>Bacillati</taxon>
        <taxon>Actinomycetota</taxon>
        <taxon>Actinomycetes</taxon>
        <taxon>Pseudonocardiales</taxon>
        <taxon>Pseudonocardiaceae</taxon>
        <taxon>Pseudonocardia</taxon>
    </lineage>
</organism>
<gene>
    <name evidence="2" type="ORF">EV378_1469</name>
</gene>
<proteinExistence type="predicted"/>
<dbReference type="Proteomes" id="UP000295560">
    <property type="component" value="Unassembled WGS sequence"/>
</dbReference>
<reference evidence="2 3" key="1">
    <citation type="submission" date="2019-03" db="EMBL/GenBank/DDBJ databases">
        <title>Sequencing the genomes of 1000 actinobacteria strains.</title>
        <authorList>
            <person name="Klenk H.-P."/>
        </authorList>
    </citation>
    <scope>NUCLEOTIDE SEQUENCE [LARGE SCALE GENOMIC DNA]</scope>
    <source>
        <strain evidence="2 3">DSM 44969</strain>
    </source>
</reference>
<dbReference type="AlphaFoldDB" id="A0A4R1I6D3"/>
<feature type="domain" description="ChrB N-terminal" evidence="1">
    <location>
        <begin position="26"/>
        <end position="181"/>
    </location>
</feature>
<protein>
    <recommendedName>
        <fullName evidence="1">ChrB N-terminal domain-containing protein</fullName>
    </recommendedName>
</protein>
<evidence type="ECO:0000313" key="3">
    <source>
        <dbReference type="Proteomes" id="UP000295560"/>
    </source>
</evidence>
<evidence type="ECO:0000313" key="2">
    <source>
        <dbReference type="EMBL" id="TCK25652.1"/>
    </source>
</evidence>
<dbReference type="EMBL" id="SMFZ01000001">
    <property type="protein sequence ID" value="TCK25652.1"/>
    <property type="molecule type" value="Genomic_DNA"/>
</dbReference>
<accession>A0A4R1I6D3</accession>
<name>A0A4R1I6D3_PSEEN</name>